<keyword evidence="2" id="KW-1185">Reference proteome</keyword>
<dbReference type="EMBL" id="BAAARK010000040">
    <property type="protein sequence ID" value="GAA2686995.1"/>
    <property type="molecule type" value="Genomic_DNA"/>
</dbReference>
<name>A0ABN3SVJ4_9ACTN</name>
<dbReference type="RefSeq" id="WP_344583500.1">
    <property type="nucleotide sequence ID" value="NZ_BAAARK010000040.1"/>
</dbReference>
<protein>
    <submittedName>
        <fullName evidence="1">Uncharacterized protein</fullName>
    </submittedName>
</protein>
<gene>
    <name evidence="1" type="ORF">GCM10009864_70870</name>
</gene>
<reference evidence="1 2" key="1">
    <citation type="journal article" date="2019" name="Int. J. Syst. Evol. Microbiol.">
        <title>The Global Catalogue of Microorganisms (GCM) 10K type strain sequencing project: providing services to taxonomists for standard genome sequencing and annotation.</title>
        <authorList>
            <consortium name="The Broad Institute Genomics Platform"/>
            <consortium name="The Broad Institute Genome Sequencing Center for Infectious Disease"/>
            <person name="Wu L."/>
            <person name="Ma J."/>
        </authorList>
    </citation>
    <scope>NUCLEOTIDE SEQUENCE [LARGE SCALE GENOMIC DNA]</scope>
    <source>
        <strain evidence="1 2">JCM 16374</strain>
    </source>
</reference>
<accession>A0ABN3SVJ4</accession>
<comment type="caution">
    <text evidence="1">The sequence shown here is derived from an EMBL/GenBank/DDBJ whole genome shotgun (WGS) entry which is preliminary data.</text>
</comment>
<dbReference type="Proteomes" id="UP001500994">
    <property type="component" value="Unassembled WGS sequence"/>
</dbReference>
<proteinExistence type="predicted"/>
<evidence type="ECO:0000313" key="1">
    <source>
        <dbReference type="EMBL" id="GAA2686995.1"/>
    </source>
</evidence>
<evidence type="ECO:0000313" key="2">
    <source>
        <dbReference type="Proteomes" id="UP001500994"/>
    </source>
</evidence>
<organism evidence="1 2">
    <name type="scientific">Streptomyces lunalinharesii</name>
    <dbReference type="NCBI Taxonomy" id="333384"/>
    <lineage>
        <taxon>Bacteria</taxon>
        <taxon>Bacillati</taxon>
        <taxon>Actinomycetota</taxon>
        <taxon>Actinomycetes</taxon>
        <taxon>Kitasatosporales</taxon>
        <taxon>Streptomycetaceae</taxon>
        <taxon>Streptomyces</taxon>
    </lineage>
</organism>
<sequence>MSLVTECQTDLHYCARSLAELEQHRPHSTLDRWLYLNSRRNLLGQLADAAANLADAHEEADDLPAARGTTELAEHYLYLHSVADGRVEEFRPVVVRAIDSALGTRR</sequence>